<sequence>MDDLYKEIILDHYHHPRNVGKLEGGHIVHVHLANAGCGDVFDVTYQVENGKIANIAWQGEGCAISTASMSLVSEWLKGKTLEEANGLDQKTILSLLGLDEIAPVREKCAFLPLQLW</sequence>
<dbReference type="GO" id="GO:0016226">
    <property type="term" value="P:iron-sulfur cluster assembly"/>
    <property type="evidence" value="ECO:0007669"/>
    <property type="project" value="InterPro"/>
</dbReference>
<dbReference type="Gene3D" id="3.90.1010.10">
    <property type="match status" value="1"/>
</dbReference>
<dbReference type="AlphaFoldDB" id="A0A317JRL0"/>
<dbReference type="SUPFAM" id="SSF82649">
    <property type="entry name" value="SufE/NifU"/>
    <property type="match status" value="1"/>
</dbReference>
<evidence type="ECO:0000313" key="2">
    <source>
        <dbReference type="EMBL" id="PWU23499.1"/>
    </source>
</evidence>
<dbReference type="CDD" id="cd06664">
    <property type="entry name" value="IscU_like"/>
    <property type="match status" value="1"/>
</dbReference>
<name>A0A317JRL0_9BACT</name>
<dbReference type="Proteomes" id="UP000246104">
    <property type="component" value="Unassembled WGS sequence"/>
</dbReference>
<proteinExistence type="predicted"/>
<dbReference type="EMBL" id="PSRQ01000032">
    <property type="protein sequence ID" value="PWU23499.1"/>
    <property type="molecule type" value="Genomic_DNA"/>
</dbReference>
<gene>
    <name evidence="2" type="ORF">C5B42_02915</name>
</gene>
<comment type="caution">
    <text evidence="2">The sequence shown here is derived from an EMBL/GenBank/DDBJ whole genome shotgun (WGS) entry which is preliminary data.</text>
</comment>
<protein>
    <submittedName>
        <fullName evidence="2">Fe-S cluster protein</fullName>
    </submittedName>
</protein>
<accession>A0A317JRL0</accession>
<dbReference type="InterPro" id="IPR002871">
    <property type="entry name" value="NIF_FeS_clus_asmbl_NifU_N"/>
</dbReference>
<dbReference type="GO" id="GO:0005506">
    <property type="term" value="F:iron ion binding"/>
    <property type="evidence" value="ECO:0007669"/>
    <property type="project" value="InterPro"/>
</dbReference>
<feature type="domain" description="NIF system FeS cluster assembly NifU N-terminal" evidence="1">
    <location>
        <begin position="5"/>
        <end position="110"/>
    </location>
</feature>
<evidence type="ECO:0000259" key="1">
    <source>
        <dbReference type="Pfam" id="PF01592"/>
    </source>
</evidence>
<organism evidence="2 3">
    <name type="scientific">Candidatus Cerribacteria bacterium 'Amazon FNV 2010 28 9'</name>
    <dbReference type="NCBI Taxonomy" id="2081795"/>
    <lineage>
        <taxon>Bacteria</taxon>
        <taxon>Candidatus Cerribacteria</taxon>
    </lineage>
</organism>
<dbReference type="GO" id="GO:0051536">
    <property type="term" value="F:iron-sulfur cluster binding"/>
    <property type="evidence" value="ECO:0007669"/>
    <property type="project" value="InterPro"/>
</dbReference>
<evidence type="ECO:0000313" key="3">
    <source>
        <dbReference type="Proteomes" id="UP000246104"/>
    </source>
</evidence>
<reference evidence="2 3" key="1">
    <citation type="submission" date="2018-02" db="EMBL/GenBank/DDBJ databases">
        <title>Genomic Reconstructions from Amazon Rainforest and Pasture Soil Reveal Novel Insights into the Physiology of Candidate Phyla in Tropical Sites.</title>
        <authorList>
            <person name="Kroeger M.E."/>
            <person name="Delmont T."/>
            <person name="Eren A.M."/>
            <person name="Guo J."/>
            <person name="Meyer K.M."/>
            <person name="Khan K."/>
            <person name="Rodrigues J.L.M."/>
            <person name="Bohannan B.J.M."/>
            <person name="Tringe S."/>
            <person name="Borges C.D."/>
            <person name="Tiedje J."/>
            <person name="Tsai S.M."/>
            <person name="Nusslein K."/>
        </authorList>
    </citation>
    <scope>NUCLEOTIDE SEQUENCE [LARGE SCALE GENOMIC DNA]</scope>
    <source>
        <strain evidence="2">Amazon FNV 2010 28 9</strain>
    </source>
</reference>
<dbReference type="Pfam" id="PF01592">
    <property type="entry name" value="NifU_N"/>
    <property type="match status" value="1"/>
</dbReference>
<dbReference type="PANTHER" id="PTHR10093">
    <property type="entry name" value="IRON-SULFUR CLUSTER ASSEMBLY ENZYME NIFU HOMOLOG"/>
    <property type="match status" value="1"/>
</dbReference>